<dbReference type="PANTHER" id="PTHR30627:SF2">
    <property type="entry name" value="PEPTIDOGLYCAN D,D-TRANSPEPTIDASE MRDA"/>
    <property type="match status" value="1"/>
</dbReference>
<keyword evidence="12" id="KW-0961">Cell wall biogenesis/degradation</keyword>
<evidence type="ECO:0000256" key="7">
    <source>
        <dbReference type="ARBA" id="ARBA00022801"/>
    </source>
</evidence>
<evidence type="ECO:0000256" key="3">
    <source>
        <dbReference type="ARBA" id="ARBA00022475"/>
    </source>
</evidence>
<keyword evidence="10 13" id="KW-1133">Transmembrane helix</keyword>
<feature type="domain" description="Penicillin-binding protein transpeptidase" evidence="14">
    <location>
        <begin position="326"/>
        <end position="651"/>
    </location>
</feature>
<keyword evidence="4" id="KW-0997">Cell inner membrane</keyword>
<keyword evidence="3" id="KW-1003">Cell membrane</keyword>
<dbReference type="InterPro" id="IPR005311">
    <property type="entry name" value="PBP_dimer"/>
</dbReference>
<name>A0A0G0VJB4_9BACT</name>
<comment type="subcellular location">
    <subcellularLocation>
        <location evidence="2">Cell membrane</location>
    </subcellularLocation>
    <subcellularLocation>
        <location evidence="1">Membrane</location>
        <topology evidence="1">Single-pass membrane protein</topology>
    </subcellularLocation>
</comment>
<dbReference type="EMBL" id="LCAV01000004">
    <property type="protein sequence ID" value="KKR99676.1"/>
    <property type="molecule type" value="Genomic_DNA"/>
</dbReference>
<evidence type="ECO:0000256" key="9">
    <source>
        <dbReference type="ARBA" id="ARBA00022984"/>
    </source>
</evidence>
<accession>A0A0G0VJB4</accession>
<dbReference type="GO" id="GO:0009002">
    <property type="term" value="F:serine-type D-Ala-D-Ala carboxypeptidase activity"/>
    <property type="evidence" value="ECO:0007669"/>
    <property type="project" value="InterPro"/>
</dbReference>
<evidence type="ECO:0000256" key="2">
    <source>
        <dbReference type="ARBA" id="ARBA00004236"/>
    </source>
</evidence>
<dbReference type="GO" id="GO:0005886">
    <property type="term" value="C:plasma membrane"/>
    <property type="evidence" value="ECO:0007669"/>
    <property type="project" value="UniProtKB-SubCell"/>
</dbReference>
<reference evidence="16 17" key="1">
    <citation type="journal article" date="2015" name="Nature">
        <title>rRNA introns, odd ribosomes, and small enigmatic genomes across a large radiation of phyla.</title>
        <authorList>
            <person name="Brown C.T."/>
            <person name="Hug L.A."/>
            <person name="Thomas B.C."/>
            <person name="Sharon I."/>
            <person name="Castelle C.J."/>
            <person name="Singh A."/>
            <person name="Wilkins M.J."/>
            <person name="Williams K.H."/>
            <person name="Banfield J.F."/>
        </authorList>
    </citation>
    <scope>NUCLEOTIDE SEQUENCE [LARGE SCALE GENOMIC DNA]</scope>
</reference>
<evidence type="ECO:0000256" key="10">
    <source>
        <dbReference type="ARBA" id="ARBA00022989"/>
    </source>
</evidence>
<evidence type="ECO:0000313" key="17">
    <source>
        <dbReference type="Proteomes" id="UP000034108"/>
    </source>
</evidence>
<dbReference type="NCBIfam" id="TIGR03423">
    <property type="entry name" value="pbp2_mrdA"/>
    <property type="match status" value="1"/>
</dbReference>
<dbReference type="SUPFAM" id="SSF56519">
    <property type="entry name" value="Penicillin binding protein dimerisation domain"/>
    <property type="match status" value="1"/>
</dbReference>
<dbReference type="Pfam" id="PF00905">
    <property type="entry name" value="Transpeptidase"/>
    <property type="match status" value="1"/>
</dbReference>
<evidence type="ECO:0000256" key="5">
    <source>
        <dbReference type="ARBA" id="ARBA00022670"/>
    </source>
</evidence>
<dbReference type="InterPro" id="IPR012338">
    <property type="entry name" value="Beta-lactam/transpept-like"/>
</dbReference>
<feature type="domain" description="Penicillin-binding protein dimerisation" evidence="15">
    <location>
        <begin position="103"/>
        <end position="285"/>
    </location>
</feature>
<dbReference type="InterPro" id="IPR017790">
    <property type="entry name" value="Penicillin-binding_protein_2"/>
</dbReference>
<sequence length="658" mass="73417">MIKNFLRRRDPFVIKTNKLSNPDISGVIKKRWVEDSFSGDFKNTPEPIKEFLGLAISKKRFFWLGAIISLLFVIVFGRLAYLEIFQGEKYRQLAENNRLRVKPIPAERGIIYDRNLVPLLANIPNFTLNLLPQDLPKDEIQREEVINKISALAQIPTEEIKNKIEEFKDFSYRSINIRDNLDYETAVLLNVASAEFPGMSVEISSRRQYFFTEPTAASTIITTSLSHLFGYMGKVNKDDLTLNPNYLPTDFIGKSGLEKTYEKDLRGTYGKREIEVDAFGKEKNTVSVDAPQAGKNLILAIDLNLQKKLEESLATELRASNKKKASAVALDPKNGEILALVNLPTYNNNLFSRGISFEEYQKLLVDPNAPMFSRAWAGSFPSGSVIKPIIAAAALSEGLINRQTTFLSSGGLQINTWFFPDWKAGGHGATNVVKALAESVNTFFYIIGGGYENFAGLGLEKIAEYLKKFGLANTLGIDLPGETAGFIPSREWKEDIKKERWYIGDTYNLSIGQGDLLVTPLQVANYTAIIANGGTSYRPHIVKNIENSETKEKIDIVPKIIEKNVLPDSILKIVREGMRSTIISGSAQLLNTLPIAVAGKTGTAQWSSKYSPHAWFTGFGPYENPQIVLTILIEEGGEGSHVAVPVAREVFDWWAKNR</sequence>
<evidence type="ECO:0000256" key="1">
    <source>
        <dbReference type="ARBA" id="ARBA00004167"/>
    </source>
</evidence>
<evidence type="ECO:0000256" key="13">
    <source>
        <dbReference type="SAM" id="Phobius"/>
    </source>
</evidence>
<dbReference type="PANTHER" id="PTHR30627">
    <property type="entry name" value="PEPTIDOGLYCAN D,D-TRANSPEPTIDASE"/>
    <property type="match status" value="1"/>
</dbReference>
<dbReference type="GO" id="GO:0009252">
    <property type="term" value="P:peptidoglycan biosynthetic process"/>
    <property type="evidence" value="ECO:0007669"/>
    <property type="project" value="UniProtKB-KW"/>
</dbReference>
<dbReference type="GO" id="GO:0006508">
    <property type="term" value="P:proteolysis"/>
    <property type="evidence" value="ECO:0007669"/>
    <property type="project" value="UniProtKB-KW"/>
</dbReference>
<dbReference type="Pfam" id="PF03717">
    <property type="entry name" value="PBP_dimer"/>
    <property type="match status" value="1"/>
</dbReference>
<dbReference type="InterPro" id="IPR001460">
    <property type="entry name" value="PCN-bd_Tpept"/>
</dbReference>
<keyword evidence="8" id="KW-0133">Cell shape</keyword>
<dbReference type="STRING" id="1619048.UU49_C0004G0007"/>
<dbReference type="SUPFAM" id="SSF56601">
    <property type="entry name" value="beta-lactamase/transpeptidase-like"/>
    <property type="match status" value="1"/>
</dbReference>
<protein>
    <submittedName>
        <fullName evidence="16">Penicillin-binding protein 2</fullName>
    </submittedName>
</protein>
<dbReference type="InterPro" id="IPR050515">
    <property type="entry name" value="Beta-lactam/transpept"/>
</dbReference>
<evidence type="ECO:0000259" key="15">
    <source>
        <dbReference type="Pfam" id="PF03717"/>
    </source>
</evidence>
<comment type="caution">
    <text evidence="16">The sequence shown here is derived from an EMBL/GenBank/DDBJ whole genome shotgun (WGS) entry which is preliminary data.</text>
</comment>
<evidence type="ECO:0000256" key="11">
    <source>
        <dbReference type="ARBA" id="ARBA00023136"/>
    </source>
</evidence>
<evidence type="ECO:0000256" key="8">
    <source>
        <dbReference type="ARBA" id="ARBA00022960"/>
    </source>
</evidence>
<dbReference type="PATRIC" id="fig|1619048.3.peg.152"/>
<dbReference type="GO" id="GO:0071555">
    <property type="term" value="P:cell wall organization"/>
    <property type="evidence" value="ECO:0007669"/>
    <property type="project" value="UniProtKB-KW"/>
</dbReference>
<keyword evidence="6 13" id="KW-0812">Transmembrane</keyword>
<keyword evidence="9" id="KW-0573">Peptidoglycan synthesis</keyword>
<dbReference type="GO" id="GO:0008360">
    <property type="term" value="P:regulation of cell shape"/>
    <property type="evidence" value="ECO:0007669"/>
    <property type="project" value="UniProtKB-KW"/>
</dbReference>
<keyword evidence="5" id="KW-0645">Protease</keyword>
<dbReference type="InterPro" id="IPR036138">
    <property type="entry name" value="PBP_dimer_sf"/>
</dbReference>
<evidence type="ECO:0000256" key="4">
    <source>
        <dbReference type="ARBA" id="ARBA00022519"/>
    </source>
</evidence>
<evidence type="ECO:0000256" key="6">
    <source>
        <dbReference type="ARBA" id="ARBA00022692"/>
    </source>
</evidence>
<evidence type="ECO:0000313" key="16">
    <source>
        <dbReference type="EMBL" id="KKR99676.1"/>
    </source>
</evidence>
<dbReference type="GO" id="GO:0071972">
    <property type="term" value="F:peptidoglycan L,D-transpeptidase activity"/>
    <property type="evidence" value="ECO:0007669"/>
    <property type="project" value="TreeGrafter"/>
</dbReference>
<evidence type="ECO:0000259" key="14">
    <source>
        <dbReference type="Pfam" id="PF00905"/>
    </source>
</evidence>
<dbReference type="Gene3D" id="3.40.710.10">
    <property type="entry name" value="DD-peptidase/beta-lactamase superfamily"/>
    <property type="match status" value="1"/>
</dbReference>
<gene>
    <name evidence="16" type="ORF">UU49_C0004G0007</name>
</gene>
<proteinExistence type="predicted"/>
<evidence type="ECO:0000256" key="12">
    <source>
        <dbReference type="ARBA" id="ARBA00023316"/>
    </source>
</evidence>
<dbReference type="AlphaFoldDB" id="A0A0G0VJB4"/>
<dbReference type="Proteomes" id="UP000034108">
    <property type="component" value="Unassembled WGS sequence"/>
</dbReference>
<organism evidence="16 17">
    <name type="scientific">Candidatus Magasanikbacteria bacterium GW2011_GWC2_41_17</name>
    <dbReference type="NCBI Taxonomy" id="1619048"/>
    <lineage>
        <taxon>Bacteria</taxon>
        <taxon>Candidatus Magasanikiibacteriota</taxon>
    </lineage>
</organism>
<keyword evidence="11 13" id="KW-0472">Membrane</keyword>
<dbReference type="GO" id="GO:0008658">
    <property type="term" value="F:penicillin binding"/>
    <property type="evidence" value="ECO:0007669"/>
    <property type="project" value="InterPro"/>
</dbReference>
<keyword evidence="7" id="KW-0378">Hydrolase</keyword>
<dbReference type="Gene3D" id="3.30.1390.30">
    <property type="entry name" value="Penicillin-binding protein 2a, domain 3"/>
    <property type="match status" value="1"/>
</dbReference>
<feature type="transmembrane region" description="Helical" evidence="13">
    <location>
        <begin position="61"/>
        <end position="81"/>
    </location>
</feature>
<dbReference type="Gene3D" id="3.90.1310.10">
    <property type="entry name" value="Penicillin-binding protein 2a (Domain 2)"/>
    <property type="match status" value="1"/>
</dbReference>